<protein>
    <submittedName>
        <fullName evidence="1">Uncharacterized protein</fullName>
    </submittedName>
</protein>
<gene>
    <name evidence="1" type="ORF">Pla52o_58030</name>
</gene>
<name>A0A5C6BFG8_9BACT</name>
<dbReference type="RefSeq" id="WP_231612686.1">
    <property type="nucleotide sequence ID" value="NZ_SJPT01000023.1"/>
</dbReference>
<dbReference type="EMBL" id="SJPT01000023">
    <property type="protein sequence ID" value="TWU10046.1"/>
    <property type="molecule type" value="Genomic_DNA"/>
</dbReference>
<organism evidence="1 2">
    <name type="scientific">Novipirellula galeiformis</name>
    <dbReference type="NCBI Taxonomy" id="2528004"/>
    <lineage>
        <taxon>Bacteria</taxon>
        <taxon>Pseudomonadati</taxon>
        <taxon>Planctomycetota</taxon>
        <taxon>Planctomycetia</taxon>
        <taxon>Pirellulales</taxon>
        <taxon>Pirellulaceae</taxon>
        <taxon>Novipirellula</taxon>
    </lineage>
</organism>
<evidence type="ECO:0000313" key="1">
    <source>
        <dbReference type="EMBL" id="TWU10046.1"/>
    </source>
</evidence>
<reference evidence="1 2" key="1">
    <citation type="submission" date="2019-02" db="EMBL/GenBank/DDBJ databases">
        <title>Deep-cultivation of Planctomycetes and their phenomic and genomic characterization uncovers novel biology.</title>
        <authorList>
            <person name="Wiegand S."/>
            <person name="Jogler M."/>
            <person name="Boedeker C."/>
            <person name="Pinto D."/>
            <person name="Vollmers J."/>
            <person name="Rivas-Marin E."/>
            <person name="Kohn T."/>
            <person name="Peeters S.H."/>
            <person name="Heuer A."/>
            <person name="Rast P."/>
            <person name="Oberbeckmann S."/>
            <person name="Bunk B."/>
            <person name="Jeske O."/>
            <person name="Meyerdierks A."/>
            <person name="Storesund J.E."/>
            <person name="Kallscheuer N."/>
            <person name="Luecker S."/>
            <person name="Lage O.M."/>
            <person name="Pohl T."/>
            <person name="Merkel B.J."/>
            <person name="Hornburger P."/>
            <person name="Mueller R.-W."/>
            <person name="Bruemmer F."/>
            <person name="Labrenz M."/>
            <person name="Spormann A.M."/>
            <person name="Op Den Camp H."/>
            <person name="Overmann J."/>
            <person name="Amann R."/>
            <person name="Jetten M.S.M."/>
            <person name="Mascher T."/>
            <person name="Medema M.H."/>
            <person name="Devos D.P."/>
            <person name="Kaster A.-K."/>
            <person name="Ovreas L."/>
            <person name="Rohde M."/>
            <person name="Galperin M.Y."/>
            <person name="Jogler C."/>
        </authorList>
    </citation>
    <scope>NUCLEOTIDE SEQUENCE [LARGE SCALE GENOMIC DNA]</scope>
    <source>
        <strain evidence="1 2">Pla52o</strain>
    </source>
</reference>
<evidence type="ECO:0000313" key="2">
    <source>
        <dbReference type="Proteomes" id="UP000316304"/>
    </source>
</evidence>
<sequence>MANLYENSFYRRKISTRRGVWTTWTAPQTWSSWLIRPASDDVIAELSSCDCVSNVTDVTDTVSTGAFDPPSGQWSLLVQTPHQRWATFADHLTYNESLEPLREQFPGDVLTTGAIDDSGVFYVRLWTAGSQKLELVTDGMGWPMPPEDIDDDDEDEEDYRSIFEFVSDKHEPDWPHSFDRSEQAHQQLIIELDAYVPLFHFADNELCCSYEHRDAADMKNIDLVSLVEF</sequence>
<accession>A0A5C6BFG8</accession>
<dbReference type="AlphaFoldDB" id="A0A5C6BFG8"/>
<proteinExistence type="predicted"/>
<dbReference type="Proteomes" id="UP000316304">
    <property type="component" value="Unassembled WGS sequence"/>
</dbReference>
<keyword evidence="2" id="KW-1185">Reference proteome</keyword>
<comment type="caution">
    <text evidence="1">The sequence shown here is derived from an EMBL/GenBank/DDBJ whole genome shotgun (WGS) entry which is preliminary data.</text>
</comment>